<evidence type="ECO:0000313" key="6">
    <source>
        <dbReference type="EMBL" id="QCE05411.1"/>
    </source>
</evidence>
<evidence type="ECO:0000256" key="4">
    <source>
        <dbReference type="SAM" id="MobiDB-lite"/>
    </source>
</evidence>
<reference evidence="6 7" key="1">
    <citation type="submission" date="2019-04" db="EMBL/GenBank/DDBJ databases">
        <title>An improved genome assembly and genetic linkage map for asparagus bean, Vigna unguiculata ssp. sesquipedialis.</title>
        <authorList>
            <person name="Xia Q."/>
            <person name="Zhang R."/>
            <person name="Dong Y."/>
        </authorList>
    </citation>
    <scope>NUCLEOTIDE SEQUENCE [LARGE SCALE GENOMIC DNA]</scope>
    <source>
        <tissue evidence="6">Leaf</tissue>
    </source>
</reference>
<dbReference type="GO" id="GO:0006508">
    <property type="term" value="P:proteolysis"/>
    <property type="evidence" value="ECO:0007669"/>
    <property type="project" value="UniProtKB-KW"/>
</dbReference>
<keyword evidence="7" id="KW-1185">Reference proteome</keyword>
<keyword evidence="3" id="KW-0378">Hydrolase</keyword>
<comment type="similarity">
    <text evidence="1">Belongs to the peptidase C48 family.</text>
</comment>
<evidence type="ECO:0000256" key="3">
    <source>
        <dbReference type="ARBA" id="ARBA00022801"/>
    </source>
</evidence>
<evidence type="ECO:0000256" key="1">
    <source>
        <dbReference type="ARBA" id="ARBA00005234"/>
    </source>
</evidence>
<dbReference type="Gene3D" id="3.40.395.10">
    <property type="entry name" value="Adenoviral Proteinase, Chain A"/>
    <property type="match status" value="1"/>
</dbReference>
<feature type="compositionally biased region" description="Acidic residues" evidence="4">
    <location>
        <begin position="1"/>
        <end position="16"/>
    </location>
</feature>
<dbReference type="GO" id="GO:0008234">
    <property type="term" value="F:cysteine-type peptidase activity"/>
    <property type="evidence" value="ECO:0007669"/>
    <property type="project" value="InterPro"/>
</dbReference>
<dbReference type="AlphaFoldDB" id="A0A4D6MXJ1"/>
<gene>
    <name evidence="6" type="ORF">DEO72_LG9g414</name>
</gene>
<evidence type="ECO:0000313" key="7">
    <source>
        <dbReference type="Proteomes" id="UP000501690"/>
    </source>
</evidence>
<protein>
    <submittedName>
        <fullName evidence="6">Ulp1 protease family</fullName>
    </submittedName>
</protein>
<name>A0A4D6MXJ1_VIGUN</name>
<dbReference type="Proteomes" id="UP000501690">
    <property type="component" value="Linkage Group LG9"/>
</dbReference>
<evidence type="ECO:0000256" key="2">
    <source>
        <dbReference type="ARBA" id="ARBA00022670"/>
    </source>
</evidence>
<dbReference type="SUPFAM" id="SSF54001">
    <property type="entry name" value="Cysteine proteinases"/>
    <property type="match status" value="1"/>
</dbReference>
<dbReference type="EMBL" id="CP039353">
    <property type="protein sequence ID" value="QCE05411.1"/>
    <property type="molecule type" value="Genomic_DNA"/>
</dbReference>
<evidence type="ECO:0000259" key="5">
    <source>
        <dbReference type="Pfam" id="PF02902"/>
    </source>
</evidence>
<accession>A0A4D6MXJ1</accession>
<proteinExistence type="inferred from homology"/>
<feature type="domain" description="Ubiquitin-like protease family profile" evidence="5">
    <location>
        <begin position="273"/>
        <end position="348"/>
    </location>
</feature>
<dbReference type="Pfam" id="PF02902">
    <property type="entry name" value="Peptidase_C48"/>
    <property type="match status" value="1"/>
</dbReference>
<organism evidence="6 7">
    <name type="scientific">Vigna unguiculata</name>
    <name type="common">Cowpea</name>
    <dbReference type="NCBI Taxonomy" id="3917"/>
    <lineage>
        <taxon>Eukaryota</taxon>
        <taxon>Viridiplantae</taxon>
        <taxon>Streptophyta</taxon>
        <taxon>Embryophyta</taxon>
        <taxon>Tracheophyta</taxon>
        <taxon>Spermatophyta</taxon>
        <taxon>Magnoliopsida</taxon>
        <taxon>eudicotyledons</taxon>
        <taxon>Gunneridae</taxon>
        <taxon>Pentapetalae</taxon>
        <taxon>rosids</taxon>
        <taxon>fabids</taxon>
        <taxon>Fabales</taxon>
        <taxon>Fabaceae</taxon>
        <taxon>Papilionoideae</taxon>
        <taxon>50 kb inversion clade</taxon>
        <taxon>NPAAA clade</taxon>
        <taxon>indigoferoid/millettioid clade</taxon>
        <taxon>Phaseoleae</taxon>
        <taxon>Vigna</taxon>
    </lineage>
</organism>
<sequence length="361" mass="39968">MRDAASDVEAEEDEIEAEKTGGVEAPTKVIDSEEILGNATNEIDVGVEVVVPSKMESCDIAVTSRCKTGAGEGSPDVGHFGIEEPEKSAEGGPSVEEEKIVEEPKVAVDCSLSEDDMIIVEALTFVSQQIGDVEAGSTKDHDSLEEVAAAMLNEEKVMEIEECDDNPDLLAMVPFVNPSCPLHQQSSHVGEAVTPLSEVPAPKILTSKESRNSVPCEWIDNMSIFFAATTFMFKEKCETESISIVIFSPMYTDKVICDCAKRKVNKRWCYALDWESKKLYVLDSLGHKCPRRKQIDKHIVQNLELLFSMLMGPNLKEPTSLKVIIEDLPQQPNLFDCGIMVLKYMEHWEANKKYNGQSMPT</sequence>
<dbReference type="InterPro" id="IPR003653">
    <property type="entry name" value="Peptidase_C48_C"/>
</dbReference>
<feature type="region of interest" description="Disordered" evidence="4">
    <location>
        <begin position="66"/>
        <end position="98"/>
    </location>
</feature>
<dbReference type="InterPro" id="IPR038765">
    <property type="entry name" value="Papain-like_cys_pep_sf"/>
</dbReference>
<feature type="region of interest" description="Disordered" evidence="4">
    <location>
        <begin position="1"/>
        <end position="26"/>
    </location>
</feature>
<keyword evidence="2 6" id="KW-0645">Protease</keyword>